<dbReference type="InterPro" id="IPR058647">
    <property type="entry name" value="BSH_CzcB-like"/>
</dbReference>
<accession>A0A4R3Y241</accession>
<comment type="similarity">
    <text evidence="1">Belongs to the membrane fusion protein (MFP) (TC 8.A.1) family.</text>
</comment>
<evidence type="ECO:0000256" key="1">
    <source>
        <dbReference type="ARBA" id="ARBA00009477"/>
    </source>
</evidence>
<feature type="domain" description="CzcB-like barrel-sandwich hybrid" evidence="4">
    <location>
        <begin position="67"/>
        <end position="216"/>
    </location>
</feature>
<dbReference type="Proteomes" id="UP000295367">
    <property type="component" value="Unassembled WGS sequence"/>
</dbReference>
<sequence>MQTKRLAGFLLSAFFTIGSATAFGTDDIQMTPKQRQASGIAVAPLSVKTGVPGNGFPAQVVIPNGQMQVISSPLSGLIQNVAVSVNDTVTKGQLLARFASPMLIETQRDFLQAATQTQLTQSSLKRDAQLFKEGIIAEGRYLSTQSAHAQAAAGLAERRQALRLYGMSDTAINKLQSSHVLSSTLDIVAPMDGMVLEQMATVGQRVEAAAPLFKVARLNPLWLEIQVPATYAVGVKAGAEVSVRGISATGKVLSIGRNVSANQTVMVRADIKDDLQSLHAGQFVEAQLVSSVSTEKQWQVPSAALARNQEKAFVFVQTSGGFRAQSVTLVGQSGDSSVISGNLKGSERIAVKGIAALKAAWMGLGGGE</sequence>
<proteinExistence type="inferred from homology"/>
<dbReference type="GO" id="GO:0015679">
    <property type="term" value="P:plasma membrane copper ion transport"/>
    <property type="evidence" value="ECO:0007669"/>
    <property type="project" value="TreeGrafter"/>
</dbReference>
<protein>
    <submittedName>
        <fullName evidence="6">RND family efflux transporter MFP subunit</fullName>
    </submittedName>
</protein>
<dbReference type="Gene3D" id="1.10.287.470">
    <property type="entry name" value="Helix hairpin bin"/>
    <property type="match status" value="1"/>
</dbReference>
<dbReference type="GO" id="GO:0030288">
    <property type="term" value="C:outer membrane-bounded periplasmic space"/>
    <property type="evidence" value="ECO:0007669"/>
    <property type="project" value="TreeGrafter"/>
</dbReference>
<evidence type="ECO:0000259" key="5">
    <source>
        <dbReference type="Pfam" id="PF25975"/>
    </source>
</evidence>
<dbReference type="SUPFAM" id="SSF111369">
    <property type="entry name" value="HlyD-like secretion proteins"/>
    <property type="match status" value="1"/>
</dbReference>
<keyword evidence="2" id="KW-0813">Transport</keyword>
<feature type="signal peptide" evidence="3">
    <location>
        <begin position="1"/>
        <end position="22"/>
    </location>
</feature>
<dbReference type="Pfam" id="PF25975">
    <property type="entry name" value="CzcB_C"/>
    <property type="match status" value="1"/>
</dbReference>
<evidence type="ECO:0000256" key="2">
    <source>
        <dbReference type="ARBA" id="ARBA00022448"/>
    </source>
</evidence>
<dbReference type="GO" id="GO:0022857">
    <property type="term" value="F:transmembrane transporter activity"/>
    <property type="evidence" value="ECO:0007669"/>
    <property type="project" value="InterPro"/>
</dbReference>
<dbReference type="NCBIfam" id="TIGR01730">
    <property type="entry name" value="RND_mfp"/>
    <property type="match status" value="1"/>
</dbReference>
<keyword evidence="7" id="KW-1185">Reference proteome</keyword>
<dbReference type="PANTHER" id="PTHR30097:SF4">
    <property type="entry name" value="SLR6042 PROTEIN"/>
    <property type="match status" value="1"/>
</dbReference>
<dbReference type="EMBL" id="SMCO01000009">
    <property type="protein sequence ID" value="TCV85381.1"/>
    <property type="molecule type" value="Genomic_DNA"/>
</dbReference>
<dbReference type="GO" id="GO:0046914">
    <property type="term" value="F:transition metal ion binding"/>
    <property type="evidence" value="ECO:0007669"/>
    <property type="project" value="TreeGrafter"/>
</dbReference>
<organism evidence="6 7">
    <name type="scientific">Sulfurirhabdus autotrophica</name>
    <dbReference type="NCBI Taxonomy" id="1706046"/>
    <lineage>
        <taxon>Bacteria</taxon>
        <taxon>Pseudomonadati</taxon>
        <taxon>Pseudomonadota</taxon>
        <taxon>Betaproteobacteria</taxon>
        <taxon>Nitrosomonadales</taxon>
        <taxon>Sulfuricellaceae</taxon>
        <taxon>Sulfurirhabdus</taxon>
    </lineage>
</organism>
<dbReference type="Gene3D" id="2.40.30.170">
    <property type="match status" value="1"/>
</dbReference>
<dbReference type="PANTHER" id="PTHR30097">
    <property type="entry name" value="CATION EFFLUX SYSTEM PROTEIN CUSB"/>
    <property type="match status" value="1"/>
</dbReference>
<dbReference type="AlphaFoldDB" id="A0A4R3Y241"/>
<gene>
    <name evidence="6" type="ORF">EDC63_10952</name>
</gene>
<feature type="domain" description="CzcB-like C-terminal circularly permuted SH3-like" evidence="5">
    <location>
        <begin position="300"/>
        <end position="353"/>
    </location>
</feature>
<dbReference type="GO" id="GO:0060003">
    <property type="term" value="P:copper ion export"/>
    <property type="evidence" value="ECO:0007669"/>
    <property type="project" value="TreeGrafter"/>
</dbReference>
<dbReference type="Gene3D" id="2.40.50.100">
    <property type="match status" value="1"/>
</dbReference>
<evidence type="ECO:0000259" key="4">
    <source>
        <dbReference type="Pfam" id="PF25973"/>
    </source>
</evidence>
<name>A0A4R3Y241_9PROT</name>
<dbReference type="Gene3D" id="2.40.420.20">
    <property type="match status" value="1"/>
</dbReference>
<reference evidence="6 7" key="1">
    <citation type="submission" date="2019-03" db="EMBL/GenBank/DDBJ databases">
        <title>Genomic Encyclopedia of Type Strains, Phase IV (KMG-IV): sequencing the most valuable type-strain genomes for metagenomic binning, comparative biology and taxonomic classification.</title>
        <authorList>
            <person name="Goeker M."/>
        </authorList>
    </citation>
    <scope>NUCLEOTIDE SEQUENCE [LARGE SCALE GENOMIC DNA]</scope>
    <source>
        <strain evidence="6 7">DSM 100309</strain>
    </source>
</reference>
<dbReference type="InterPro" id="IPR006143">
    <property type="entry name" value="RND_pump_MFP"/>
</dbReference>
<dbReference type="GO" id="GO:0016020">
    <property type="term" value="C:membrane"/>
    <property type="evidence" value="ECO:0007669"/>
    <property type="project" value="InterPro"/>
</dbReference>
<dbReference type="Pfam" id="PF25973">
    <property type="entry name" value="BSH_CzcB"/>
    <property type="match status" value="1"/>
</dbReference>
<feature type="chain" id="PRO_5020963967" evidence="3">
    <location>
        <begin position="23"/>
        <end position="368"/>
    </location>
</feature>
<evidence type="ECO:0000313" key="7">
    <source>
        <dbReference type="Proteomes" id="UP000295367"/>
    </source>
</evidence>
<keyword evidence="3" id="KW-0732">Signal</keyword>
<evidence type="ECO:0000256" key="3">
    <source>
        <dbReference type="SAM" id="SignalP"/>
    </source>
</evidence>
<evidence type="ECO:0000313" key="6">
    <source>
        <dbReference type="EMBL" id="TCV85381.1"/>
    </source>
</evidence>
<dbReference type="InterPro" id="IPR051909">
    <property type="entry name" value="MFP_Cation_Efflux"/>
</dbReference>
<dbReference type="InterPro" id="IPR058649">
    <property type="entry name" value="CzcB_C"/>
</dbReference>
<comment type="caution">
    <text evidence="6">The sequence shown here is derived from an EMBL/GenBank/DDBJ whole genome shotgun (WGS) entry which is preliminary data.</text>
</comment>
<dbReference type="RefSeq" id="WP_165922975.1">
    <property type="nucleotide sequence ID" value="NZ_SMCO01000009.1"/>
</dbReference>